<dbReference type="Gene3D" id="3.20.20.370">
    <property type="entry name" value="Glycoside hydrolase/deacetylase"/>
    <property type="match status" value="1"/>
</dbReference>
<dbReference type="Pfam" id="PF01522">
    <property type="entry name" value="Polysacc_deac_1"/>
    <property type="match status" value="1"/>
</dbReference>
<keyword evidence="5" id="KW-1185">Reference proteome</keyword>
<evidence type="ECO:0000259" key="3">
    <source>
        <dbReference type="PROSITE" id="PS51677"/>
    </source>
</evidence>
<dbReference type="PROSITE" id="PS51677">
    <property type="entry name" value="NODB"/>
    <property type="match status" value="1"/>
</dbReference>
<dbReference type="RefSeq" id="WP_255874291.1">
    <property type="nucleotide sequence ID" value="NZ_JACASI010000025.1"/>
</dbReference>
<dbReference type="InterPro" id="IPR051398">
    <property type="entry name" value="Polysacch_Deacetylase"/>
</dbReference>
<evidence type="ECO:0000313" key="4">
    <source>
        <dbReference type="EMBL" id="MCQ3829447.1"/>
    </source>
</evidence>
<gene>
    <name evidence="4" type="ORF">HXX02_08305</name>
</gene>
<dbReference type="PANTHER" id="PTHR34216:SF11">
    <property type="entry name" value="CHITOOLIGOSACCHARIDE DEACETYLASE"/>
    <property type="match status" value="1"/>
</dbReference>
<name>A0ABT1P002_9GAMM</name>
<reference evidence="4" key="1">
    <citation type="thesis" date="2020" institute="Technische Universitat Dresden" country="Dresden, Germany">
        <title>The Agarolytic System of Microbulbifer elongatus PORT2, Isolated from Batu Karas, Pangandaran West Java Indonesia.</title>
        <authorList>
            <person name="Anggraeni S.R."/>
        </authorList>
    </citation>
    <scope>NUCLEOTIDE SEQUENCE</scope>
    <source>
        <strain evidence="4">PORT2</strain>
    </source>
</reference>
<dbReference type="SUPFAM" id="SSF88713">
    <property type="entry name" value="Glycoside hydrolase/deacetylase"/>
    <property type="match status" value="1"/>
</dbReference>
<evidence type="ECO:0000256" key="2">
    <source>
        <dbReference type="SAM" id="SignalP"/>
    </source>
</evidence>
<dbReference type="EMBL" id="JACASI010000025">
    <property type="protein sequence ID" value="MCQ3829447.1"/>
    <property type="molecule type" value="Genomic_DNA"/>
</dbReference>
<sequence length="280" mass="31071">MFFQSFSGVSRGLKSALLGVMVSAMAASPVSVAAPSPWPGGAEVAVVLTYDDALDSHLDVAIPQLNEYRLPGTFYLSGARPSIRMRLHEWRRAAQSGHELGNHMLYHPCRKSVANRSWVKPWQDLDKYTLEQFIDEVQATNSMLEAIDGEQQRTFAYPCGDMLAGGQDVIPELKKLVPAARLYSADGQHRLDDKDFYRVASFDGAEKSADELIAVVEAARENNSLVGFMFHGVGGDYITVSEDDHQALLAHLAAHPDRYWVATMREAVAHLKKEQQRLNL</sequence>
<proteinExistence type="predicted"/>
<organism evidence="4 5">
    <name type="scientific">Microbulbifer elongatus</name>
    <dbReference type="NCBI Taxonomy" id="86173"/>
    <lineage>
        <taxon>Bacteria</taxon>
        <taxon>Pseudomonadati</taxon>
        <taxon>Pseudomonadota</taxon>
        <taxon>Gammaproteobacteria</taxon>
        <taxon>Cellvibrionales</taxon>
        <taxon>Microbulbiferaceae</taxon>
        <taxon>Microbulbifer</taxon>
    </lineage>
</organism>
<comment type="caution">
    <text evidence="4">The sequence shown here is derived from an EMBL/GenBank/DDBJ whole genome shotgun (WGS) entry which is preliminary data.</text>
</comment>
<dbReference type="Proteomes" id="UP001205566">
    <property type="component" value="Unassembled WGS sequence"/>
</dbReference>
<accession>A0ABT1P002</accession>
<feature type="chain" id="PRO_5046585083" evidence="2">
    <location>
        <begin position="27"/>
        <end position="280"/>
    </location>
</feature>
<dbReference type="InterPro" id="IPR011330">
    <property type="entry name" value="Glyco_hydro/deAcase_b/a-brl"/>
</dbReference>
<evidence type="ECO:0000256" key="1">
    <source>
        <dbReference type="ARBA" id="ARBA00022729"/>
    </source>
</evidence>
<dbReference type="PANTHER" id="PTHR34216">
    <property type="match status" value="1"/>
</dbReference>
<feature type="signal peptide" evidence="2">
    <location>
        <begin position="1"/>
        <end position="26"/>
    </location>
</feature>
<keyword evidence="1 2" id="KW-0732">Signal</keyword>
<evidence type="ECO:0000313" key="5">
    <source>
        <dbReference type="Proteomes" id="UP001205566"/>
    </source>
</evidence>
<dbReference type="InterPro" id="IPR002509">
    <property type="entry name" value="NODB_dom"/>
</dbReference>
<protein>
    <submittedName>
        <fullName evidence="4">Polysaccharide deacetylase family protein</fullName>
    </submittedName>
</protein>
<feature type="domain" description="NodB homology" evidence="3">
    <location>
        <begin position="44"/>
        <end position="280"/>
    </location>
</feature>